<comment type="caution">
    <text evidence="3">The sequence shown here is derived from an EMBL/GenBank/DDBJ whole genome shotgun (WGS) entry which is preliminary data.</text>
</comment>
<proteinExistence type="predicted"/>
<dbReference type="InterPro" id="IPR025476">
    <property type="entry name" value="Helitron_helicase-like"/>
</dbReference>
<dbReference type="Proteomes" id="UP001159405">
    <property type="component" value="Unassembled WGS sequence"/>
</dbReference>
<keyword evidence="4" id="KW-1185">Reference proteome</keyword>
<name>A0ABN8S2A4_9CNID</name>
<protein>
    <recommendedName>
        <fullName evidence="2">Helitron helicase-like domain-containing protein</fullName>
    </recommendedName>
</protein>
<feature type="region of interest" description="Disordered" evidence="1">
    <location>
        <begin position="129"/>
        <end position="155"/>
    </location>
</feature>
<gene>
    <name evidence="3" type="ORF">PLOB_00030132</name>
</gene>
<evidence type="ECO:0000259" key="2">
    <source>
        <dbReference type="Pfam" id="PF14214"/>
    </source>
</evidence>
<dbReference type="Pfam" id="PF14214">
    <property type="entry name" value="Helitron_like_N"/>
    <property type="match status" value="1"/>
</dbReference>
<reference evidence="3 4" key="1">
    <citation type="submission" date="2022-05" db="EMBL/GenBank/DDBJ databases">
        <authorList>
            <consortium name="Genoscope - CEA"/>
            <person name="William W."/>
        </authorList>
    </citation>
    <scope>NUCLEOTIDE SEQUENCE [LARGE SCALE GENOMIC DNA]</scope>
</reference>
<feature type="non-terminal residue" evidence="3">
    <location>
        <position position="260"/>
    </location>
</feature>
<sequence length="260" mass="29844">MVNEKRGLPSFFMTGSCAEFYFPPLRRLLEEYILQTKGEEVNLAEDSKARFKAVQENTHVVVSYFDLRTQAYHEKVLKVLKPVFGVSDCWYRYEFAKSRAREDGCEEEEYAARLSQWADETFAMTALHPAGNDEEGQPRKDLWPPPEGTAEPISDDRDPLVKMLMQIAATQDEILEDHLLLVNRFGSEFHPGKKIHSNPEIVEDHNGAPRLEMPRDHPRVVQHSRYQLQSWRANGDVSLILSNSPPDNPSTDDIIAIIDY</sequence>
<dbReference type="EMBL" id="CALNXK010000382">
    <property type="protein sequence ID" value="CAH3184287.1"/>
    <property type="molecule type" value="Genomic_DNA"/>
</dbReference>
<dbReference type="PROSITE" id="PS51257">
    <property type="entry name" value="PROKAR_LIPOPROTEIN"/>
    <property type="match status" value="1"/>
</dbReference>
<organism evidence="3 4">
    <name type="scientific">Porites lobata</name>
    <dbReference type="NCBI Taxonomy" id="104759"/>
    <lineage>
        <taxon>Eukaryota</taxon>
        <taxon>Metazoa</taxon>
        <taxon>Cnidaria</taxon>
        <taxon>Anthozoa</taxon>
        <taxon>Hexacorallia</taxon>
        <taxon>Scleractinia</taxon>
        <taxon>Fungiina</taxon>
        <taxon>Poritidae</taxon>
        <taxon>Porites</taxon>
    </lineage>
</organism>
<evidence type="ECO:0000313" key="3">
    <source>
        <dbReference type="EMBL" id="CAH3184287.1"/>
    </source>
</evidence>
<accession>A0ABN8S2A4</accession>
<feature type="domain" description="Helitron helicase-like" evidence="2">
    <location>
        <begin position="4"/>
        <end position="97"/>
    </location>
</feature>
<evidence type="ECO:0000256" key="1">
    <source>
        <dbReference type="SAM" id="MobiDB-lite"/>
    </source>
</evidence>
<evidence type="ECO:0000313" key="4">
    <source>
        <dbReference type="Proteomes" id="UP001159405"/>
    </source>
</evidence>